<reference evidence="1 2" key="2">
    <citation type="journal article" date="2022" name="Arch. Microbiol.">
        <title>Rhodococcus pseudokoreensis sp. nov. isolated from the rhizosphere of young M26 apple rootstocks.</title>
        <authorList>
            <person name="Kampfer P."/>
            <person name="Glaeser S.P."/>
            <person name="Blom J."/>
            <person name="Wolf J."/>
            <person name="Benning S."/>
            <person name="Schloter M."/>
            <person name="Neumann-Schaal M."/>
        </authorList>
    </citation>
    <scope>NUCLEOTIDE SEQUENCE [LARGE SCALE GENOMIC DNA]</scope>
    <source>
        <strain evidence="1 2">R79</strain>
    </source>
</reference>
<proteinExistence type="predicted"/>
<evidence type="ECO:0000313" key="1">
    <source>
        <dbReference type="EMBL" id="QSE91781.1"/>
    </source>
</evidence>
<keyword evidence="2" id="KW-1185">Reference proteome</keyword>
<dbReference type="EMBL" id="CP070619">
    <property type="protein sequence ID" value="QSE91781.1"/>
    <property type="molecule type" value="Genomic_DNA"/>
</dbReference>
<evidence type="ECO:0000313" key="2">
    <source>
        <dbReference type="Proteomes" id="UP000662986"/>
    </source>
</evidence>
<dbReference type="RefSeq" id="WP_206008165.1">
    <property type="nucleotide sequence ID" value="NZ_CP070619.1"/>
</dbReference>
<protein>
    <submittedName>
        <fullName evidence="1">Uncharacterized protein</fullName>
    </submittedName>
</protein>
<name>A0A974ZVN5_9NOCA</name>
<dbReference type="Proteomes" id="UP000662986">
    <property type="component" value="Chromosome"/>
</dbReference>
<reference evidence="1 2" key="1">
    <citation type="journal article" date="2021" name="Microbiol. Resour. Announc.">
        <title>Complete Genome Sequences of Two Rhodococcus sp. Strains with Large and Linear Chromosomes, Isolated from Apple Rhizosphere.</title>
        <authorList>
            <person name="Benning S."/>
            <person name="Brugnone N."/>
            <person name="Siani R."/>
            <person name="Kublik S."/>
            <person name="Schloter M."/>
            <person name="Rad V."/>
        </authorList>
    </citation>
    <scope>NUCLEOTIDE SEQUENCE [LARGE SCALE GENOMIC DNA]</scope>
    <source>
        <strain evidence="1 2">R79</strain>
    </source>
</reference>
<gene>
    <name evidence="1" type="ORF">JWS13_25665</name>
</gene>
<sequence length="101" mass="11092">MCERAAARESEEIARALDDPALPASALNGVFMHTFHRSGLAPEREAISRELITLSARHGFVNFVVLGSSGCRRSWPYSRRGAGRCARPRRVCPTRTPAARA</sequence>
<accession>A0A974ZVN5</accession>
<organism evidence="1 2">
    <name type="scientific">Rhodococcus pseudokoreensis</name>
    <dbReference type="NCBI Taxonomy" id="2811421"/>
    <lineage>
        <taxon>Bacteria</taxon>
        <taxon>Bacillati</taxon>
        <taxon>Actinomycetota</taxon>
        <taxon>Actinomycetes</taxon>
        <taxon>Mycobacteriales</taxon>
        <taxon>Nocardiaceae</taxon>
        <taxon>Rhodococcus</taxon>
    </lineage>
</organism>